<dbReference type="RefSeq" id="WP_055234741.1">
    <property type="nucleotide sequence ID" value="NZ_CP113514.1"/>
</dbReference>
<dbReference type="InterPro" id="IPR011051">
    <property type="entry name" value="RmlC_Cupin_sf"/>
</dbReference>
<dbReference type="Pfam" id="PF19480">
    <property type="entry name" value="DUF6016"/>
    <property type="match status" value="1"/>
</dbReference>
<sequence length="129" mass="14428">MIIDNLLLDQVSAKAKASERLLMNYNFHESPDSKAQIMLNAMEPRTIIPIACHQTDELFVGLRGALKITLSDDGKNISLEQILNPSTGNYGVCIPKGQWHQAEVLEPDTVIFETREGSYMPVTEKDILK</sequence>
<protein>
    <submittedName>
        <fullName evidence="2">Cupin fold metalloprotein, WbuC family</fullName>
    </submittedName>
</protein>
<dbReference type="InterPro" id="IPR014710">
    <property type="entry name" value="RmlC-like_jellyroll"/>
</dbReference>
<proteinExistence type="predicted"/>
<dbReference type="AlphaFoldDB" id="A0A6A1XH01"/>
<name>A0A6A1XH01_BACOV</name>
<dbReference type="Gene3D" id="2.60.120.10">
    <property type="entry name" value="Jelly Rolls"/>
    <property type="match status" value="1"/>
</dbReference>
<feature type="domain" description="Cupin fold metalloprotein WbuC cupin" evidence="1">
    <location>
        <begin position="3"/>
        <end position="78"/>
    </location>
</feature>
<dbReference type="Proteomes" id="UP000375690">
    <property type="component" value="Unassembled WGS sequence"/>
</dbReference>
<evidence type="ECO:0000259" key="1">
    <source>
        <dbReference type="Pfam" id="PF19480"/>
    </source>
</evidence>
<accession>A0A6A1XH01</accession>
<evidence type="ECO:0000313" key="2">
    <source>
        <dbReference type="EMBL" id="KAB1324940.1"/>
    </source>
</evidence>
<reference evidence="2 3" key="1">
    <citation type="journal article" date="2019" name="Nat. Med.">
        <title>A library of human gut bacterial isolates paired with longitudinal multiomics data enables mechanistic microbiome research.</title>
        <authorList>
            <person name="Poyet M."/>
            <person name="Groussin M."/>
            <person name="Gibbons S.M."/>
            <person name="Avila-Pacheco J."/>
            <person name="Jiang X."/>
            <person name="Kearney S.M."/>
            <person name="Perrotta A.R."/>
            <person name="Berdy B."/>
            <person name="Zhao S."/>
            <person name="Lieberman T.D."/>
            <person name="Swanson P.K."/>
            <person name="Smith M."/>
            <person name="Roesemann S."/>
            <person name="Alexander J.E."/>
            <person name="Rich S.A."/>
            <person name="Livny J."/>
            <person name="Vlamakis H."/>
            <person name="Clish C."/>
            <person name="Bullock K."/>
            <person name="Deik A."/>
            <person name="Scott J."/>
            <person name="Pierce K.A."/>
            <person name="Xavier R.J."/>
            <person name="Alm E.J."/>
        </authorList>
    </citation>
    <scope>NUCLEOTIDE SEQUENCE [LARGE SCALE GENOMIC DNA]</scope>
    <source>
        <strain evidence="2 3">BIOML-A2</strain>
    </source>
</reference>
<dbReference type="InterPro" id="IPR046058">
    <property type="entry name" value="WbuC_cupin"/>
</dbReference>
<dbReference type="SUPFAM" id="SSF51182">
    <property type="entry name" value="RmlC-like cupins"/>
    <property type="match status" value="1"/>
</dbReference>
<gene>
    <name evidence="2" type="ORF">F3B53_15730</name>
</gene>
<dbReference type="EMBL" id="VWFC01000019">
    <property type="protein sequence ID" value="KAB1324940.1"/>
    <property type="molecule type" value="Genomic_DNA"/>
</dbReference>
<evidence type="ECO:0000313" key="3">
    <source>
        <dbReference type="Proteomes" id="UP000375690"/>
    </source>
</evidence>
<comment type="caution">
    <text evidence="2">The sequence shown here is derived from an EMBL/GenBank/DDBJ whole genome shotgun (WGS) entry which is preliminary data.</text>
</comment>
<dbReference type="InterPro" id="IPR027565">
    <property type="entry name" value="Cupin_WbuC"/>
</dbReference>
<organism evidence="2 3">
    <name type="scientific">Bacteroides ovatus</name>
    <dbReference type="NCBI Taxonomy" id="28116"/>
    <lineage>
        <taxon>Bacteria</taxon>
        <taxon>Pseudomonadati</taxon>
        <taxon>Bacteroidota</taxon>
        <taxon>Bacteroidia</taxon>
        <taxon>Bacteroidales</taxon>
        <taxon>Bacteroidaceae</taxon>
        <taxon>Bacteroides</taxon>
    </lineage>
</organism>
<dbReference type="NCBIfam" id="TIGR04366">
    <property type="entry name" value="cupin_WbuC"/>
    <property type="match status" value="1"/>
</dbReference>